<evidence type="ECO:0000256" key="4">
    <source>
        <dbReference type="ARBA" id="ARBA00022801"/>
    </source>
</evidence>
<keyword evidence="10" id="KW-1185">Reference proteome</keyword>
<dbReference type="Proteomes" id="UP001166286">
    <property type="component" value="Unassembled WGS sequence"/>
</dbReference>
<dbReference type="InterPro" id="IPR001969">
    <property type="entry name" value="Aspartic_peptidase_AS"/>
</dbReference>
<organism evidence="9 10">
    <name type="scientific">Cladonia borealis</name>
    <dbReference type="NCBI Taxonomy" id="184061"/>
    <lineage>
        <taxon>Eukaryota</taxon>
        <taxon>Fungi</taxon>
        <taxon>Dikarya</taxon>
        <taxon>Ascomycota</taxon>
        <taxon>Pezizomycotina</taxon>
        <taxon>Lecanoromycetes</taxon>
        <taxon>OSLEUM clade</taxon>
        <taxon>Lecanoromycetidae</taxon>
        <taxon>Lecanorales</taxon>
        <taxon>Lecanorineae</taxon>
        <taxon>Cladoniaceae</taxon>
        <taxon>Cladonia</taxon>
    </lineage>
</organism>
<proteinExistence type="inferred from homology"/>
<feature type="domain" description="Peptidase A1" evidence="8">
    <location>
        <begin position="132"/>
        <end position="457"/>
    </location>
</feature>
<dbReference type="GO" id="GO:0006508">
    <property type="term" value="P:proteolysis"/>
    <property type="evidence" value="ECO:0007669"/>
    <property type="project" value="UniProtKB-KW"/>
</dbReference>
<evidence type="ECO:0000256" key="3">
    <source>
        <dbReference type="ARBA" id="ARBA00022750"/>
    </source>
</evidence>
<protein>
    <recommendedName>
        <fullName evidence="8">Peptidase A1 domain-containing protein</fullName>
    </recommendedName>
</protein>
<evidence type="ECO:0000256" key="7">
    <source>
        <dbReference type="SAM" id="MobiDB-lite"/>
    </source>
</evidence>
<reference evidence="9" key="1">
    <citation type="submission" date="2023-03" db="EMBL/GenBank/DDBJ databases">
        <title>Complete genome of Cladonia borealis.</title>
        <authorList>
            <person name="Park H."/>
        </authorList>
    </citation>
    <scope>NUCLEOTIDE SEQUENCE</scope>
    <source>
        <strain evidence="9">ANT050790</strain>
    </source>
</reference>
<dbReference type="PROSITE" id="PS00141">
    <property type="entry name" value="ASP_PROTEASE"/>
    <property type="match status" value="1"/>
</dbReference>
<dbReference type="PRINTS" id="PR00792">
    <property type="entry name" value="PEPSIN"/>
</dbReference>
<dbReference type="FunFam" id="2.40.70.10:FF:000092">
    <property type="entry name" value="Aspartic endopeptidase (AP1)"/>
    <property type="match status" value="1"/>
</dbReference>
<evidence type="ECO:0000313" key="9">
    <source>
        <dbReference type="EMBL" id="KAK0517436.1"/>
    </source>
</evidence>
<evidence type="ECO:0000313" key="10">
    <source>
        <dbReference type="Proteomes" id="UP001166286"/>
    </source>
</evidence>
<name>A0AA39UFC3_9LECA</name>
<comment type="similarity">
    <text evidence="1 6">Belongs to the peptidase A1 family.</text>
</comment>
<keyword evidence="2 6" id="KW-0645">Protease</keyword>
<feature type="compositionally biased region" description="Acidic residues" evidence="7">
    <location>
        <begin position="117"/>
        <end position="127"/>
    </location>
</feature>
<evidence type="ECO:0000256" key="6">
    <source>
        <dbReference type="RuleBase" id="RU000454"/>
    </source>
</evidence>
<dbReference type="InterPro" id="IPR021109">
    <property type="entry name" value="Peptidase_aspartic_dom_sf"/>
</dbReference>
<dbReference type="SUPFAM" id="SSF50630">
    <property type="entry name" value="Acid proteases"/>
    <property type="match status" value="1"/>
</dbReference>
<dbReference type="PANTHER" id="PTHR47966:SF1">
    <property type="entry name" value="ASPARTYL PROTEINASE"/>
    <property type="match status" value="1"/>
</dbReference>
<feature type="region of interest" description="Disordered" evidence="7">
    <location>
        <begin position="79"/>
        <end position="127"/>
    </location>
</feature>
<evidence type="ECO:0000256" key="2">
    <source>
        <dbReference type="ARBA" id="ARBA00022670"/>
    </source>
</evidence>
<accession>A0AA39UFC3</accession>
<feature type="active site" evidence="5">
    <location>
        <position position="150"/>
    </location>
</feature>
<evidence type="ECO:0000256" key="1">
    <source>
        <dbReference type="ARBA" id="ARBA00007447"/>
    </source>
</evidence>
<dbReference type="InterPro" id="IPR001461">
    <property type="entry name" value="Aspartic_peptidase_A1"/>
</dbReference>
<dbReference type="Pfam" id="PF00026">
    <property type="entry name" value="Asp"/>
    <property type="match status" value="1"/>
</dbReference>
<dbReference type="PANTHER" id="PTHR47966">
    <property type="entry name" value="BETA-SITE APP-CLEAVING ENZYME, ISOFORM A-RELATED"/>
    <property type="match status" value="1"/>
</dbReference>
<dbReference type="EMBL" id="JAFEKC020000001">
    <property type="protein sequence ID" value="KAK0517436.1"/>
    <property type="molecule type" value="Genomic_DNA"/>
</dbReference>
<comment type="caution">
    <text evidence="9">The sequence shown here is derived from an EMBL/GenBank/DDBJ whole genome shotgun (WGS) entry which is preliminary data.</text>
</comment>
<dbReference type="CDD" id="cd06097">
    <property type="entry name" value="Aspergillopepsin_like"/>
    <property type="match status" value="1"/>
</dbReference>
<dbReference type="AlphaFoldDB" id="A0AA39UFC3"/>
<evidence type="ECO:0000259" key="8">
    <source>
        <dbReference type="PROSITE" id="PS51767"/>
    </source>
</evidence>
<feature type="compositionally biased region" description="Basic residues" evidence="7">
    <location>
        <begin position="92"/>
        <end position="105"/>
    </location>
</feature>
<dbReference type="Gene3D" id="2.40.70.10">
    <property type="entry name" value="Acid Proteases"/>
    <property type="match status" value="2"/>
</dbReference>
<dbReference type="InterPro" id="IPR034163">
    <property type="entry name" value="Aspergillopepsin-like_cat_dom"/>
</dbReference>
<sequence>MVFWRPKALNRLFSRRKSTSPVTMAPHAHHAHLHRLKIVHNTNYKPSGTKSYVSLLKKYRFTPTLDGPYVVGNFAHHQGKHGHQHTIGGKTTMHHAIKKKKHHKAGTSAAASSSGDEVGDVPAEDSQNDSEYLCQVEIGTPAKTFTLDFDTGSADLWLWSTELPSATTSGTSHTVFDPSQSSTFKNVAGSTWQISYGDGSSASGTVGTDVVNLGGIVIQNQAIELAKTLSTQFQQDTSDGLLGLAWGSINTVQPSPVQTPVQNMISQSDIPKNSELFTVNLGSVKDANDPDKGESFYTFGYIDQTALGGQTPFYTPVDNSQGFWMFDSTSAVVAGQTIQRSGNTAIADTGTTLCLIDDSTCEAIYKAIPGGTYDSSQQGYVFPASNTADQLPVISFAVGDQQFPVQKEDLGFADAGNGMVYGGIQSRGSNPFDILGDVFLKSVYAIFDQGNTRFGVVSRSEPTQNTSVPAASS</sequence>
<keyword evidence="3 6" id="KW-0064">Aspartyl protease</keyword>
<gene>
    <name evidence="9" type="ORF">JMJ35_000591</name>
</gene>
<evidence type="ECO:0000256" key="5">
    <source>
        <dbReference type="PIRSR" id="PIRSR601461-1"/>
    </source>
</evidence>
<dbReference type="PROSITE" id="PS51767">
    <property type="entry name" value="PEPTIDASE_A1"/>
    <property type="match status" value="1"/>
</dbReference>
<keyword evidence="4 6" id="KW-0378">Hydrolase</keyword>
<feature type="active site" evidence="5">
    <location>
        <position position="348"/>
    </location>
</feature>
<dbReference type="InterPro" id="IPR033121">
    <property type="entry name" value="PEPTIDASE_A1"/>
</dbReference>
<dbReference type="GO" id="GO:0004190">
    <property type="term" value="F:aspartic-type endopeptidase activity"/>
    <property type="evidence" value="ECO:0007669"/>
    <property type="project" value="UniProtKB-KW"/>
</dbReference>